<evidence type="ECO:0000256" key="1">
    <source>
        <dbReference type="SAM" id="Phobius"/>
    </source>
</evidence>
<keyword evidence="1" id="KW-0472">Membrane</keyword>
<dbReference type="Proteomes" id="UP001595556">
    <property type="component" value="Unassembled WGS sequence"/>
</dbReference>
<evidence type="ECO:0000313" key="2">
    <source>
        <dbReference type="EMBL" id="MFC3148372.1"/>
    </source>
</evidence>
<accession>A0ABV7H9C1</accession>
<name>A0ABV7H9C1_9BURK</name>
<feature type="transmembrane region" description="Helical" evidence="1">
    <location>
        <begin position="128"/>
        <end position="148"/>
    </location>
</feature>
<dbReference type="RefSeq" id="WP_377304292.1">
    <property type="nucleotide sequence ID" value="NZ_CP180191.1"/>
</dbReference>
<keyword evidence="1" id="KW-0812">Transmembrane</keyword>
<organism evidence="2 3">
    <name type="scientific">Piscinibacterium candidicorallinum</name>
    <dbReference type="NCBI Taxonomy" id="1793872"/>
    <lineage>
        <taxon>Bacteria</taxon>
        <taxon>Pseudomonadati</taxon>
        <taxon>Pseudomonadota</taxon>
        <taxon>Betaproteobacteria</taxon>
        <taxon>Burkholderiales</taxon>
        <taxon>Piscinibacterium</taxon>
    </lineage>
</organism>
<evidence type="ECO:0000313" key="3">
    <source>
        <dbReference type="Proteomes" id="UP001595556"/>
    </source>
</evidence>
<sequence>MRINQLVFEELLGMNLRNEHQPSTLYFIKEWKIAIPIMLAAGFAAAAPPDILREAAGVRALCESLTGLFPSIRSYVKNSAFPDVAQVYFAFMLLHAPMHIPYLRSLAQRDYRRAAETKWQGAGLLKQMFFVLVLCVGAPAMAYFALFVNPGMDLRWMPVNSERWALAVFGWLLAGFMAVALLVYALEGALALREHFRRSQ</sequence>
<protein>
    <submittedName>
        <fullName evidence="2">Uncharacterized protein</fullName>
    </submittedName>
</protein>
<dbReference type="EMBL" id="JBHRTI010000006">
    <property type="protein sequence ID" value="MFC3148372.1"/>
    <property type="molecule type" value="Genomic_DNA"/>
</dbReference>
<keyword evidence="1" id="KW-1133">Transmembrane helix</keyword>
<proteinExistence type="predicted"/>
<reference evidence="3" key="1">
    <citation type="journal article" date="2019" name="Int. J. Syst. Evol. Microbiol.">
        <title>The Global Catalogue of Microorganisms (GCM) 10K type strain sequencing project: providing services to taxonomists for standard genome sequencing and annotation.</title>
        <authorList>
            <consortium name="The Broad Institute Genomics Platform"/>
            <consortium name="The Broad Institute Genome Sequencing Center for Infectious Disease"/>
            <person name="Wu L."/>
            <person name="Ma J."/>
        </authorList>
    </citation>
    <scope>NUCLEOTIDE SEQUENCE [LARGE SCALE GENOMIC DNA]</scope>
    <source>
        <strain evidence="3">KCTC 52168</strain>
    </source>
</reference>
<comment type="caution">
    <text evidence="2">The sequence shown here is derived from an EMBL/GenBank/DDBJ whole genome shotgun (WGS) entry which is preliminary data.</text>
</comment>
<feature type="transmembrane region" description="Helical" evidence="1">
    <location>
        <begin position="168"/>
        <end position="192"/>
    </location>
</feature>
<feature type="transmembrane region" description="Helical" evidence="1">
    <location>
        <begin position="87"/>
        <end position="107"/>
    </location>
</feature>
<keyword evidence="3" id="KW-1185">Reference proteome</keyword>
<gene>
    <name evidence="2" type="ORF">ACFOEN_12145</name>
</gene>